<dbReference type="SMART" id="SM00421">
    <property type="entry name" value="HTH_LUXR"/>
    <property type="match status" value="1"/>
</dbReference>
<dbReference type="InterPro" id="IPR016032">
    <property type="entry name" value="Sig_transdc_resp-reg_C-effctor"/>
</dbReference>
<keyword evidence="7" id="KW-1185">Reference proteome</keyword>
<dbReference type="InterPro" id="IPR000792">
    <property type="entry name" value="Tscrpt_reg_LuxR_C"/>
</dbReference>
<keyword evidence="2" id="KW-0238">DNA-binding</keyword>
<sequence length="214" mass="23284">MKTAIIVEDHGDTREWLAALLGDAFPGIDVAVESTVAGGLQALSERAFGLALLDISLPDGNGVTLVEWLRRHAPDTYIVMATIFDDDDHLFTALRAGAHGYLLKDQPRERLIEQLGGILRGEPPLSPSIARRMMRHFRQTTKPESGEDPLTEREREVLGLLARGFTRTDIANALGIAANTVATYTKSIYRKLGVSGRAEAALEAVRLGVVKQDG</sequence>
<dbReference type="EMBL" id="ARXR01000010">
    <property type="protein sequence ID" value="MBF5053004.1"/>
    <property type="molecule type" value="Genomic_DNA"/>
</dbReference>
<accession>A0ABS0AGG3</accession>
<evidence type="ECO:0000256" key="3">
    <source>
        <dbReference type="PROSITE-ProRule" id="PRU00169"/>
    </source>
</evidence>
<dbReference type="Pfam" id="PF00196">
    <property type="entry name" value="GerE"/>
    <property type="match status" value="1"/>
</dbReference>
<dbReference type="CDD" id="cd17535">
    <property type="entry name" value="REC_NarL-like"/>
    <property type="match status" value="1"/>
</dbReference>
<feature type="modified residue" description="4-aspartylphosphate" evidence="3">
    <location>
        <position position="54"/>
    </location>
</feature>
<evidence type="ECO:0000256" key="2">
    <source>
        <dbReference type="ARBA" id="ARBA00023125"/>
    </source>
</evidence>
<dbReference type="PANTHER" id="PTHR43214">
    <property type="entry name" value="TWO-COMPONENT RESPONSE REGULATOR"/>
    <property type="match status" value="1"/>
</dbReference>
<evidence type="ECO:0000313" key="7">
    <source>
        <dbReference type="Proteomes" id="UP000644441"/>
    </source>
</evidence>
<feature type="domain" description="Response regulatory" evidence="5">
    <location>
        <begin position="3"/>
        <end position="119"/>
    </location>
</feature>
<protein>
    <submittedName>
        <fullName evidence="6">Two component LuxR family transcriptional regulator</fullName>
    </submittedName>
</protein>
<organism evidence="6 7">
    <name type="scientific">Alloalcanivorax venustensis ISO4</name>
    <dbReference type="NCBI Taxonomy" id="1177184"/>
    <lineage>
        <taxon>Bacteria</taxon>
        <taxon>Pseudomonadati</taxon>
        <taxon>Pseudomonadota</taxon>
        <taxon>Gammaproteobacteria</taxon>
        <taxon>Oceanospirillales</taxon>
        <taxon>Alcanivoracaceae</taxon>
        <taxon>Alloalcanivorax</taxon>
    </lineage>
</organism>
<dbReference type="SUPFAM" id="SSF46894">
    <property type="entry name" value="C-terminal effector domain of the bipartite response regulators"/>
    <property type="match status" value="1"/>
</dbReference>
<comment type="caution">
    <text evidence="6">The sequence shown here is derived from an EMBL/GenBank/DDBJ whole genome shotgun (WGS) entry which is preliminary data.</text>
</comment>
<dbReference type="SUPFAM" id="SSF52172">
    <property type="entry name" value="CheY-like"/>
    <property type="match status" value="1"/>
</dbReference>
<dbReference type="CDD" id="cd06170">
    <property type="entry name" value="LuxR_C_like"/>
    <property type="match status" value="1"/>
</dbReference>
<evidence type="ECO:0000259" key="4">
    <source>
        <dbReference type="PROSITE" id="PS50043"/>
    </source>
</evidence>
<reference evidence="6 7" key="1">
    <citation type="submission" date="2012-09" db="EMBL/GenBank/DDBJ databases">
        <title>Genome Sequence of alkane-degrading Bacterium Alcanivorax venustensis ISO4.</title>
        <authorList>
            <person name="Lai Q."/>
            <person name="Shao Z."/>
        </authorList>
    </citation>
    <scope>NUCLEOTIDE SEQUENCE [LARGE SCALE GENOMIC DNA]</scope>
    <source>
        <strain evidence="6 7">ISO4</strain>
    </source>
</reference>
<dbReference type="RefSeq" id="WP_194855847.1">
    <property type="nucleotide sequence ID" value="NZ_ARXR01000010.1"/>
</dbReference>
<dbReference type="InterPro" id="IPR039420">
    <property type="entry name" value="WalR-like"/>
</dbReference>
<dbReference type="PROSITE" id="PS50043">
    <property type="entry name" value="HTH_LUXR_2"/>
    <property type="match status" value="1"/>
</dbReference>
<evidence type="ECO:0000313" key="6">
    <source>
        <dbReference type="EMBL" id="MBF5053004.1"/>
    </source>
</evidence>
<dbReference type="Proteomes" id="UP000644441">
    <property type="component" value="Unassembled WGS sequence"/>
</dbReference>
<proteinExistence type="predicted"/>
<evidence type="ECO:0000256" key="1">
    <source>
        <dbReference type="ARBA" id="ARBA00022553"/>
    </source>
</evidence>
<dbReference type="InterPro" id="IPR001789">
    <property type="entry name" value="Sig_transdc_resp-reg_receiver"/>
</dbReference>
<dbReference type="PROSITE" id="PS50110">
    <property type="entry name" value="RESPONSE_REGULATORY"/>
    <property type="match status" value="1"/>
</dbReference>
<dbReference type="Gene3D" id="3.40.50.2300">
    <property type="match status" value="1"/>
</dbReference>
<dbReference type="SMART" id="SM00448">
    <property type="entry name" value="REC"/>
    <property type="match status" value="1"/>
</dbReference>
<keyword evidence="1 3" id="KW-0597">Phosphoprotein</keyword>
<dbReference type="PRINTS" id="PR00038">
    <property type="entry name" value="HTHLUXR"/>
</dbReference>
<evidence type="ECO:0000259" key="5">
    <source>
        <dbReference type="PROSITE" id="PS50110"/>
    </source>
</evidence>
<dbReference type="Pfam" id="PF00072">
    <property type="entry name" value="Response_reg"/>
    <property type="match status" value="1"/>
</dbReference>
<name>A0ABS0AGG3_9GAMM</name>
<feature type="domain" description="HTH luxR-type" evidence="4">
    <location>
        <begin position="143"/>
        <end position="208"/>
    </location>
</feature>
<dbReference type="InterPro" id="IPR011006">
    <property type="entry name" value="CheY-like_superfamily"/>
</dbReference>
<gene>
    <name evidence="6" type="ORF">ISO4_01606</name>
</gene>
<dbReference type="InterPro" id="IPR058245">
    <property type="entry name" value="NreC/VraR/RcsB-like_REC"/>
</dbReference>